<keyword evidence="4" id="KW-0813">Transport</keyword>
<evidence type="ECO:0000256" key="6">
    <source>
        <dbReference type="ARBA" id="ARBA00022519"/>
    </source>
</evidence>
<organism evidence="14 15">
    <name type="scientific">Pikeienuella piscinae</name>
    <dbReference type="NCBI Taxonomy" id="2748098"/>
    <lineage>
        <taxon>Bacteria</taxon>
        <taxon>Pseudomonadati</taxon>
        <taxon>Pseudomonadota</taxon>
        <taxon>Alphaproteobacteria</taxon>
        <taxon>Rhodobacterales</taxon>
        <taxon>Paracoccaceae</taxon>
        <taxon>Pikeienuella</taxon>
    </lineage>
</organism>
<protein>
    <recommendedName>
        <fullName evidence="3">Magnesium transport protein CorA</fullName>
    </recommendedName>
</protein>
<dbReference type="GO" id="GO:0015095">
    <property type="term" value="F:magnesium ion transmembrane transporter activity"/>
    <property type="evidence" value="ECO:0007669"/>
    <property type="project" value="TreeGrafter"/>
</dbReference>
<evidence type="ECO:0000256" key="5">
    <source>
        <dbReference type="ARBA" id="ARBA00022475"/>
    </source>
</evidence>
<keyword evidence="6" id="KW-0997">Cell inner membrane</keyword>
<feature type="transmembrane region" description="Helical" evidence="13">
    <location>
        <begin position="290"/>
        <end position="310"/>
    </location>
</feature>
<dbReference type="GO" id="GO:0015099">
    <property type="term" value="F:nickel cation transmembrane transporter activity"/>
    <property type="evidence" value="ECO:0007669"/>
    <property type="project" value="TreeGrafter"/>
</dbReference>
<comment type="subcellular location">
    <subcellularLocation>
        <location evidence="1">Cell inner membrane</location>
        <topology evidence="1">Multi-pass membrane protein</topology>
    </subcellularLocation>
</comment>
<dbReference type="InterPro" id="IPR002523">
    <property type="entry name" value="MgTranspt_CorA/ZnTranspt_ZntB"/>
</dbReference>
<dbReference type="PANTHER" id="PTHR47685">
    <property type="entry name" value="MAGNESIUM TRANSPORT PROTEIN CORA"/>
    <property type="match status" value="1"/>
</dbReference>
<sequence length="316" mass="34672">MISGFRLDGGGLTPADGLDDAIWIDLLEPDDAERAQISALIGAEVPVRADQEEIELSSRLYFEQGAAVMTALLPASTEKARAEIAPVSFILTTDRLVTVRHHRPRPFETFPQRAGKLALPCTSSTTVLIGLLEDIIDRLADITEVAGRRIDALSAHTFESEKAADGDFRGALKEIGRLDGRVAQLRDCLITTERLLGFLGTVMDQQKPGREAKSILKTQVRDVRTISEQTAQLMQKTAFLLDATLGLISVEQNAIIKIFSVVAVVFLPPTLVASIYGMNFEVMPELSWPLGYPAALFVMFVSAAAPLLYFRRKGWF</sequence>
<evidence type="ECO:0000256" key="7">
    <source>
        <dbReference type="ARBA" id="ARBA00022692"/>
    </source>
</evidence>
<dbReference type="FunFam" id="1.20.58.340:FF:000001">
    <property type="entry name" value="Magnesium transport protein CorA"/>
    <property type="match status" value="1"/>
</dbReference>
<dbReference type="AlphaFoldDB" id="A0A7L5BXB3"/>
<comment type="similarity">
    <text evidence="2">Belongs to the CorA metal ion transporter (MIT) (TC 1.A.35) family.</text>
</comment>
<evidence type="ECO:0000256" key="9">
    <source>
        <dbReference type="ARBA" id="ARBA00022989"/>
    </source>
</evidence>
<keyword evidence="15" id="KW-1185">Reference proteome</keyword>
<evidence type="ECO:0000256" key="11">
    <source>
        <dbReference type="ARBA" id="ARBA00023136"/>
    </source>
</evidence>
<keyword evidence="9 13" id="KW-1133">Transmembrane helix</keyword>
<evidence type="ECO:0000256" key="2">
    <source>
        <dbReference type="ARBA" id="ARBA00009765"/>
    </source>
</evidence>
<evidence type="ECO:0000256" key="13">
    <source>
        <dbReference type="SAM" id="Phobius"/>
    </source>
</evidence>
<proteinExistence type="inferred from homology"/>
<dbReference type="RefSeq" id="WP_165096626.1">
    <property type="nucleotide sequence ID" value="NZ_CP049056.1"/>
</dbReference>
<evidence type="ECO:0000256" key="1">
    <source>
        <dbReference type="ARBA" id="ARBA00004429"/>
    </source>
</evidence>
<dbReference type="Pfam" id="PF01544">
    <property type="entry name" value="CorA"/>
    <property type="match status" value="1"/>
</dbReference>
<keyword evidence="11 13" id="KW-0472">Membrane</keyword>
<dbReference type="GO" id="GO:0005886">
    <property type="term" value="C:plasma membrane"/>
    <property type="evidence" value="ECO:0007669"/>
    <property type="project" value="UniProtKB-SubCell"/>
</dbReference>
<comment type="catalytic activity">
    <reaction evidence="12">
        <text>Mg(2+)(in) = Mg(2+)(out)</text>
        <dbReference type="Rhea" id="RHEA:29827"/>
        <dbReference type="ChEBI" id="CHEBI:18420"/>
    </reaction>
</comment>
<keyword evidence="7 13" id="KW-0812">Transmembrane</keyword>
<evidence type="ECO:0000256" key="3">
    <source>
        <dbReference type="ARBA" id="ARBA00019439"/>
    </source>
</evidence>
<dbReference type="SUPFAM" id="SSF143865">
    <property type="entry name" value="CorA soluble domain-like"/>
    <property type="match status" value="1"/>
</dbReference>
<evidence type="ECO:0000256" key="10">
    <source>
        <dbReference type="ARBA" id="ARBA00023065"/>
    </source>
</evidence>
<feature type="transmembrane region" description="Helical" evidence="13">
    <location>
        <begin position="258"/>
        <end position="278"/>
    </location>
</feature>
<dbReference type="Gene3D" id="3.30.460.20">
    <property type="entry name" value="CorA soluble domain-like"/>
    <property type="match status" value="1"/>
</dbReference>
<evidence type="ECO:0000256" key="8">
    <source>
        <dbReference type="ARBA" id="ARBA00022842"/>
    </source>
</evidence>
<evidence type="ECO:0000313" key="15">
    <source>
        <dbReference type="Proteomes" id="UP000503336"/>
    </source>
</evidence>
<dbReference type="KEGG" id="hdh:G5B40_06705"/>
<dbReference type="InterPro" id="IPR045861">
    <property type="entry name" value="CorA_cytoplasmic_dom"/>
</dbReference>
<dbReference type="GO" id="GO:0015087">
    <property type="term" value="F:cobalt ion transmembrane transporter activity"/>
    <property type="evidence" value="ECO:0007669"/>
    <property type="project" value="TreeGrafter"/>
</dbReference>
<reference evidence="14 15" key="1">
    <citation type="submission" date="2020-02" db="EMBL/GenBank/DDBJ databases">
        <title>complete genome sequence of Rhodobacteraceae bacterium.</title>
        <authorList>
            <person name="Park J."/>
            <person name="Kim Y.-S."/>
            <person name="Kim K.-H."/>
        </authorList>
    </citation>
    <scope>NUCLEOTIDE SEQUENCE [LARGE SCALE GENOMIC DNA]</scope>
    <source>
        <strain evidence="14 15">RR4-56</strain>
    </source>
</reference>
<keyword evidence="5" id="KW-1003">Cell membrane</keyword>
<dbReference type="EMBL" id="CP049056">
    <property type="protein sequence ID" value="QIE55167.1"/>
    <property type="molecule type" value="Genomic_DNA"/>
</dbReference>
<evidence type="ECO:0000256" key="12">
    <source>
        <dbReference type="ARBA" id="ARBA00034269"/>
    </source>
</evidence>
<keyword evidence="10" id="KW-0406">Ion transport</keyword>
<evidence type="ECO:0000256" key="4">
    <source>
        <dbReference type="ARBA" id="ARBA00022448"/>
    </source>
</evidence>
<name>A0A7L5BXB3_9RHOB</name>
<dbReference type="SUPFAM" id="SSF144083">
    <property type="entry name" value="Magnesium transport protein CorA, transmembrane region"/>
    <property type="match status" value="1"/>
</dbReference>
<dbReference type="PANTHER" id="PTHR47685:SF1">
    <property type="entry name" value="MAGNESIUM TRANSPORT PROTEIN CORA"/>
    <property type="match status" value="1"/>
</dbReference>
<evidence type="ECO:0000313" key="14">
    <source>
        <dbReference type="EMBL" id="QIE55167.1"/>
    </source>
</evidence>
<dbReference type="Proteomes" id="UP000503336">
    <property type="component" value="Chromosome"/>
</dbReference>
<dbReference type="InterPro" id="IPR050829">
    <property type="entry name" value="CorA_MIT"/>
</dbReference>
<accession>A0A7L5BXB3</accession>
<keyword evidence="8" id="KW-0460">Magnesium</keyword>
<dbReference type="InterPro" id="IPR045863">
    <property type="entry name" value="CorA_TM1_TM2"/>
</dbReference>
<gene>
    <name evidence="14" type="ORF">G5B40_06705</name>
</gene>
<dbReference type="CDD" id="cd12837">
    <property type="entry name" value="EcCorA-like_u1"/>
    <property type="match status" value="1"/>
</dbReference>
<dbReference type="Gene3D" id="1.20.58.340">
    <property type="entry name" value="Magnesium transport protein CorA, transmembrane region"/>
    <property type="match status" value="2"/>
</dbReference>